<sequence>MEQAAFLPLFLWPPEIAPRAASLPYFFCPGRRLWSKARPGASLPQTLEVVEAGTTFADATWSTVGYGEARRWRKKMTWSFWLSNRGQIRAWTTTMDARRRTSGNVRGCGSAKHASRVTKFLLGQVKPLFFIFAWKHLSTNGWGKGDLRRVDVCVPVIICISARKCEYGFRHTV</sequence>
<accession>A0AAP0BHE7</accession>
<dbReference type="Proteomes" id="UP001418222">
    <property type="component" value="Unassembled WGS sequence"/>
</dbReference>
<evidence type="ECO:0000313" key="2">
    <source>
        <dbReference type="Proteomes" id="UP001418222"/>
    </source>
</evidence>
<evidence type="ECO:0000313" key="1">
    <source>
        <dbReference type="EMBL" id="KAK8938669.1"/>
    </source>
</evidence>
<name>A0AAP0BHE7_9ASPA</name>
<dbReference type="EMBL" id="JBBWWQ010000009">
    <property type="protein sequence ID" value="KAK8938669.1"/>
    <property type="molecule type" value="Genomic_DNA"/>
</dbReference>
<comment type="caution">
    <text evidence="1">The sequence shown here is derived from an EMBL/GenBank/DDBJ whole genome shotgun (WGS) entry which is preliminary data.</text>
</comment>
<keyword evidence="2" id="KW-1185">Reference proteome</keyword>
<proteinExistence type="predicted"/>
<reference evidence="1 2" key="1">
    <citation type="journal article" date="2022" name="Nat. Plants">
        <title>Genomes of leafy and leafless Platanthera orchids illuminate the evolution of mycoheterotrophy.</title>
        <authorList>
            <person name="Li M.H."/>
            <person name="Liu K.W."/>
            <person name="Li Z."/>
            <person name="Lu H.C."/>
            <person name="Ye Q.L."/>
            <person name="Zhang D."/>
            <person name="Wang J.Y."/>
            <person name="Li Y.F."/>
            <person name="Zhong Z.M."/>
            <person name="Liu X."/>
            <person name="Yu X."/>
            <person name="Liu D.K."/>
            <person name="Tu X.D."/>
            <person name="Liu B."/>
            <person name="Hao Y."/>
            <person name="Liao X.Y."/>
            <person name="Jiang Y.T."/>
            <person name="Sun W.H."/>
            <person name="Chen J."/>
            <person name="Chen Y.Q."/>
            <person name="Ai Y."/>
            <person name="Zhai J.W."/>
            <person name="Wu S.S."/>
            <person name="Zhou Z."/>
            <person name="Hsiao Y.Y."/>
            <person name="Wu W.L."/>
            <person name="Chen Y.Y."/>
            <person name="Lin Y.F."/>
            <person name="Hsu J.L."/>
            <person name="Li C.Y."/>
            <person name="Wang Z.W."/>
            <person name="Zhao X."/>
            <person name="Zhong W.Y."/>
            <person name="Ma X.K."/>
            <person name="Ma L."/>
            <person name="Huang J."/>
            <person name="Chen G.Z."/>
            <person name="Huang M.Z."/>
            <person name="Huang L."/>
            <person name="Peng D.H."/>
            <person name="Luo Y.B."/>
            <person name="Zou S.Q."/>
            <person name="Chen S.P."/>
            <person name="Lan S."/>
            <person name="Tsai W.C."/>
            <person name="Van de Peer Y."/>
            <person name="Liu Z.J."/>
        </authorList>
    </citation>
    <scope>NUCLEOTIDE SEQUENCE [LARGE SCALE GENOMIC DNA]</scope>
    <source>
        <strain evidence="1">Lor287</strain>
    </source>
</reference>
<gene>
    <name evidence="1" type="ORF">KSP39_PZI011281</name>
</gene>
<dbReference type="AlphaFoldDB" id="A0AAP0BHE7"/>
<protein>
    <submittedName>
        <fullName evidence="1">Uncharacterized protein</fullName>
    </submittedName>
</protein>
<organism evidence="1 2">
    <name type="scientific">Platanthera zijinensis</name>
    <dbReference type="NCBI Taxonomy" id="2320716"/>
    <lineage>
        <taxon>Eukaryota</taxon>
        <taxon>Viridiplantae</taxon>
        <taxon>Streptophyta</taxon>
        <taxon>Embryophyta</taxon>
        <taxon>Tracheophyta</taxon>
        <taxon>Spermatophyta</taxon>
        <taxon>Magnoliopsida</taxon>
        <taxon>Liliopsida</taxon>
        <taxon>Asparagales</taxon>
        <taxon>Orchidaceae</taxon>
        <taxon>Orchidoideae</taxon>
        <taxon>Orchideae</taxon>
        <taxon>Orchidinae</taxon>
        <taxon>Platanthera</taxon>
    </lineage>
</organism>